<keyword evidence="5" id="KW-0378">Hydrolase</keyword>
<reference evidence="10 11" key="1">
    <citation type="submission" date="2024-01" db="EMBL/GenBank/DDBJ databases">
        <authorList>
            <person name="Allen C."/>
            <person name="Tagirdzhanova G."/>
        </authorList>
    </citation>
    <scope>NUCLEOTIDE SEQUENCE [LARGE SCALE GENOMIC DNA]</scope>
</reference>
<evidence type="ECO:0000256" key="4">
    <source>
        <dbReference type="ARBA" id="ARBA00022759"/>
    </source>
</evidence>
<evidence type="ECO:0000256" key="6">
    <source>
        <dbReference type="ARBA" id="ARBA00023157"/>
    </source>
</evidence>
<evidence type="ECO:0000256" key="5">
    <source>
        <dbReference type="ARBA" id="ARBA00022801"/>
    </source>
</evidence>
<evidence type="ECO:0000313" key="11">
    <source>
        <dbReference type="Proteomes" id="UP001642405"/>
    </source>
</evidence>
<keyword evidence="3" id="KW-0540">Nuclease</keyword>
<dbReference type="Pfam" id="PF00545">
    <property type="entry name" value="Ribonuclease"/>
    <property type="match status" value="1"/>
</dbReference>
<keyword evidence="7" id="KW-0456">Lyase</keyword>
<evidence type="ECO:0000313" key="10">
    <source>
        <dbReference type="EMBL" id="CAK7233633.1"/>
    </source>
</evidence>
<evidence type="ECO:0000256" key="3">
    <source>
        <dbReference type="ARBA" id="ARBA00022722"/>
    </source>
</evidence>
<protein>
    <recommendedName>
        <fullName evidence="2">ribonuclease T1</fullName>
        <ecNumber evidence="2">4.6.1.24</ecNumber>
    </recommendedName>
</protein>
<accession>A0ABP0CNT2</accession>
<name>A0ABP0CNT2_9PEZI</name>
<dbReference type="InterPro" id="IPR000026">
    <property type="entry name" value="N1-like"/>
</dbReference>
<dbReference type="PANTHER" id="PTHR42104:SF1">
    <property type="entry name" value="EXTRACELLULAR GUANYL-SPECIFIC RIBONUCLEASE RNTA (AFU_ORTHOLOGUE AFUA_4G03230)"/>
    <property type="match status" value="1"/>
</dbReference>
<evidence type="ECO:0000256" key="9">
    <source>
        <dbReference type="SAM" id="MobiDB-lite"/>
    </source>
</evidence>
<organism evidence="10 11">
    <name type="scientific">Sporothrix curviconia</name>
    <dbReference type="NCBI Taxonomy" id="1260050"/>
    <lineage>
        <taxon>Eukaryota</taxon>
        <taxon>Fungi</taxon>
        <taxon>Dikarya</taxon>
        <taxon>Ascomycota</taxon>
        <taxon>Pezizomycotina</taxon>
        <taxon>Sordariomycetes</taxon>
        <taxon>Sordariomycetidae</taxon>
        <taxon>Ophiostomatales</taxon>
        <taxon>Ophiostomataceae</taxon>
        <taxon>Sporothrix</taxon>
    </lineage>
</organism>
<dbReference type="Proteomes" id="UP001642405">
    <property type="component" value="Unassembled WGS sequence"/>
</dbReference>
<proteinExistence type="inferred from homology"/>
<comment type="catalytic activity">
    <reaction evidence="8">
        <text>[RNA] containing guanosine + H2O = an [RNA fragment]-3'-guanosine-3'-phosphate + a 5'-hydroxy-ribonucleotide-3'-[RNA fragment].</text>
        <dbReference type="EC" id="4.6.1.24"/>
    </reaction>
</comment>
<keyword evidence="6" id="KW-1015">Disulfide bond</keyword>
<dbReference type="InterPro" id="IPR016191">
    <property type="entry name" value="Ribonuclease/ribotoxin"/>
</dbReference>
<evidence type="ECO:0000256" key="1">
    <source>
        <dbReference type="ARBA" id="ARBA00009006"/>
    </source>
</evidence>
<dbReference type="EC" id="4.6.1.24" evidence="2"/>
<feature type="compositionally biased region" description="Basic and acidic residues" evidence="9">
    <location>
        <begin position="145"/>
        <end position="161"/>
    </location>
</feature>
<feature type="compositionally biased region" description="Basic and acidic residues" evidence="9">
    <location>
        <begin position="170"/>
        <end position="186"/>
    </location>
</feature>
<dbReference type="SUPFAM" id="SSF53933">
    <property type="entry name" value="Microbial ribonucleases"/>
    <property type="match status" value="1"/>
</dbReference>
<sequence>MAAQHTIYYSPSVSEATHKATFTRKQINAAIGEALNLLKEGKQIGEAKYPHAYKKYPTESHAQEPIFEFPILLDGSLYKGTHSPGPDRVVFGSVTTDYASADYVGVAGEGPDGAGAGAGAPSTPGGPYTPHIFRDTSVNRGTHLHGHDDQEDDHDHDHDHNVTPVLTPPEGRDLIADSDVKVHFSD</sequence>
<keyword evidence="11" id="KW-1185">Reference proteome</keyword>
<evidence type="ECO:0000256" key="7">
    <source>
        <dbReference type="ARBA" id="ARBA00023239"/>
    </source>
</evidence>
<dbReference type="PANTHER" id="PTHR42104">
    <property type="entry name" value="EXTRACELLULAR GUANYL-SPECIFIC RIBONUCLEASE RNTA (AFU_ORTHOLOGUE AFUA_4G03230)"/>
    <property type="match status" value="1"/>
</dbReference>
<gene>
    <name evidence="10" type="ORF">SCUCBS95973_008660</name>
</gene>
<feature type="region of interest" description="Disordered" evidence="9">
    <location>
        <begin position="112"/>
        <end position="186"/>
    </location>
</feature>
<evidence type="ECO:0000256" key="2">
    <source>
        <dbReference type="ARBA" id="ARBA00012549"/>
    </source>
</evidence>
<evidence type="ECO:0000256" key="8">
    <source>
        <dbReference type="ARBA" id="ARBA00034015"/>
    </source>
</evidence>
<dbReference type="Gene3D" id="3.10.450.30">
    <property type="entry name" value="Microbial ribonucleases"/>
    <property type="match status" value="1"/>
</dbReference>
<comment type="similarity">
    <text evidence="1">Belongs to the ribonuclease N1/T1 family.</text>
</comment>
<dbReference type="EMBL" id="CAWUHB010000076">
    <property type="protein sequence ID" value="CAK7233633.1"/>
    <property type="molecule type" value="Genomic_DNA"/>
</dbReference>
<comment type="caution">
    <text evidence="10">The sequence shown here is derived from an EMBL/GenBank/DDBJ whole genome shotgun (WGS) entry which is preliminary data.</text>
</comment>
<keyword evidence="4" id="KW-0255">Endonuclease</keyword>